<dbReference type="InterPro" id="IPR050079">
    <property type="entry name" value="DEAD_box_RNA_helicase"/>
</dbReference>
<dbReference type="GO" id="GO:0005829">
    <property type="term" value="C:cytosol"/>
    <property type="evidence" value="ECO:0007669"/>
    <property type="project" value="TreeGrafter"/>
</dbReference>
<dbReference type="PROSITE" id="PS51195">
    <property type="entry name" value="Q_MOTIF"/>
    <property type="match status" value="1"/>
</dbReference>
<evidence type="ECO:0000259" key="13">
    <source>
        <dbReference type="PROSITE" id="PS51194"/>
    </source>
</evidence>
<dbReference type="Pfam" id="PF00270">
    <property type="entry name" value="DEAD"/>
    <property type="match status" value="1"/>
</dbReference>
<dbReference type="PROSITE" id="PS51194">
    <property type="entry name" value="HELICASE_CTER"/>
    <property type="match status" value="1"/>
</dbReference>
<keyword evidence="4 10" id="KW-0378">Hydrolase</keyword>
<feature type="short sequence motif" description="Q motif" evidence="9">
    <location>
        <begin position="88"/>
        <end position="116"/>
    </location>
</feature>
<evidence type="ECO:0000256" key="3">
    <source>
        <dbReference type="ARBA" id="ARBA00022741"/>
    </source>
</evidence>
<feature type="domain" description="Helicase C-terminal" evidence="13">
    <location>
        <begin position="313"/>
        <end position="475"/>
    </location>
</feature>
<keyword evidence="16" id="KW-1185">Reference proteome</keyword>
<dbReference type="InterPro" id="IPR014001">
    <property type="entry name" value="Helicase_ATP-bd"/>
</dbReference>
<dbReference type="EMBL" id="SWKV01000037">
    <property type="protein sequence ID" value="KAF3038271.1"/>
    <property type="molecule type" value="Genomic_DNA"/>
</dbReference>
<dbReference type="InterPro" id="IPR011545">
    <property type="entry name" value="DEAD/DEAH_box_helicase_dom"/>
</dbReference>
<evidence type="ECO:0000256" key="6">
    <source>
        <dbReference type="ARBA" id="ARBA00022840"/>
    </source>
</evidence>
<dbReference type="InterPro" id="IPR014014">
    <property type="entry name" value="RNA_helicase_DEAD_Q_motif"/>
</dbReference>
<dbReference type="GO" id="GO:0005634">
    <property type="term" value="C:nucleus"/>
    <property type="evidence" value="ECO:0007669"/>
    <property type="project" value="UniProtKB-SubCell"/>
</dbReference>
<dbReference type="GO" id="GO:0005524">
    <property type="term" value="F:ATP binding"/>
    <property type="evidence" value="ECO:0007669"/>
    <property type="project" value="UniProtKB-KW"/>
</dbReference>
<evidence type="ECO:0000259" key="14">
    <source>
        <dbReference type="PROSITE" id="PS51195"/>
    </source>
</evidence>
<dbReference type="SUPFAM" id="SSF52540">
    <property type="entry name" value="P-loop containing nucleoside triphosphate hydrolases"/>
    <property type="match status" value="1"/>
</dbReference>
<dbReference type="Gene3D" id="3.40.50.300">
    <property type="entry name" value="P-loop containing nucleotide triphosphate hydrolases"/>
    <property type="match status" value="2"/>
</dbReference>
<protein>
    <submittedName>
        <fullName evidence="15">RNA helicase</fullName>
    </submittedName>
</protein>
<dbReference type="PROSITE" id="PS51192">
    <property type="entry name" value="HELICASE_ATP_BIND_1"/>
    <property type="match status" value="1"/>
</dbReference>
<dbReference type="GO" id="GO:0042254">
    <property type="term" value="P:ribosome biogenesis"/>
    <property type="evidence" value="ECO:0007669"/>
    <property type="project" value="UniProtKB-KW"/>
</dbReference>
<reference evidence="15" key="1">
    <citation type="submission" date="2019-04" db="EMBL/GenBank/DDBJ databases">
        <title>Sequencing of skin fungus with MAO and IRED activity.</title>
        <authorList>
            <person name="Marsaioli A.J."/>
            <person name="Bonatto J.M.C."/>
            <person name="Reis Junior O."/>
        </authorList>
    </citation>
    <scope>NUCLEOTIDE SEQUENCE</scope>
    <source>
        <strain evidence="15">28M1</strain>
    </source>
</reference>
<dbReference type="PANTHER" id="PTHR47959">
    <property type="entry name" value="ATP-DEPENDENT RNA HELICASE RHLE-RELATED"/>
    <property type="match status" value="1"/>
</dbReference>
<accession>A0A9P4WPZ8</accession>
<evidence type="ECO:0000256" key="4">
    <source>
        <dbReference type="ARBA" id="ARBA00022801"/>
    </source>
</evidence>
<feature type="region of interest" description="Disordered" evidence="11">
    <location>
        <begin position="1"/>
        <end position="78"/>
    </location>
</feature>
<dbReference type="AlphaFoldDB" id="A0A9P4WPZ8"/>
<dbReference type="Proteomes" id="UP000758155">
    <property type="component" value="Unassembled WGS sequence"/>
</dbReference>
<comment type="subcellular location">
    <subcellularLocation>
        <location evidence="1">Nucleus</location>
    </subcellularLocation>
</comment>
<evidence type="ECO:0000256" key="10">
    <source>
        <dbReference type="RuleBase" id="RU000492"/>
    </source>
</evidence>
<sequence>MTREDSEYSLSDEEILEHQAGSRKRRRLSPGAEDSDQSSENFQDSAAAAPVLPSSTISRIKTKPQTVQNGSKSAAPIVLPGGSQKNKLSFASINVAPWLVASLASMEIKKPTGIQAATIPEILKGRDCIGGSRTGTGKTVAFSVPMMQKWAEDPMGIFGLIITPTRELAIQIFEQVKAISAPQSMKPILITGGADQREQAINLASRPHIVVATPGRLAEHIKTSGEDTICGLRRVKFVVFDEADRLLTPGKGSMLPDLETCLSVVPPPTQRQTLLFTATVTPEVLALKEQPRPGRPPIFVCEVDTEDLAIPPKLQQKYIQIPVTHKECYLHVALGTPENLKKSVIIFCNHTKTATLLEYMLRLLDHRVTALHSGLKQSDRVNNLARFRAQAARILVATDVAARGLDIPEVALVINYDVPRDPDDYIHRVGRTARAGRVGTSITLIGQRDVDLIHAIEKRVGKKMDEYEEEGVSIEGRVVRDALKPVTEKKREAMLQIEEGRDVLGKRKTGMQKRRAE</sequence>
<evidence type="ECO:0000256" key="11">
    <source>
        <dbReference type="SAM" id="MobiDB-lite"/>
    </source>
</evidence>
<keyword evidence="3 10" id="KW-0547">Nucleotide-binding</keyword>
<evidence type="ECO:0000313" key="15">
    <source>
        <dbReference type="EMBL" id="KAF3038271.1"/>
    </source>
</evidence>
<evidence type="ECO:0000256" key="9">
    <source>
        <dbReference type="PROSITE-ProRule" id="PRU00552"/>
    </source>
</evidence>
<dbReference type="CDD" id="cd17955">
    <property type="entry name" value="DEADc_DDX49"/>
    <property type="match status" value="1"/>
</dbReference>
<keyword evidence="7" id="KW-0694">RNA-binding</keyword>
<dbReference type="SMART" id="SM00490">
    <property type="entry name" value="HELICc"/>
    <property type="match status" value="1"/>
</dbReference>
<evidence type="ECO:0000256" key="2">
    <source>
        <dbReference type="ARBA" id="ARBA00022517"/>
    </source>
</evidence>
<proteinExistence type="inferred from homology"/>
<dbReference type="Pfam" id="PF00271">
    <property type="entry name" value="Helicase_C"/>
    <property type="match status" value="1"/>
</dbReference>
<keyword evidence="5 10" id="KW-0347">Helicase</keyword>
<gene>
    <name evidence="15" type="primary">DBP8</name>
    <name evidence="15" type="ORF">E8E12_001286</name>
</gene>
<dbReference type="SMART" id="SM00487">
    <property type="entry name" value="DEXDc"/>
    <property type="match status" value="1"/>
</dbReference>
<dbReference type="GO" id="GO:0010467">
    <property type="term" value="P:gene expression"/>
    <property type="evidence" value="ECO:0007669"/>
    <property type="project" value="UniProtKB-ARBA"/>
</dbReference>
<evidence type="ECO:0000256" key="5">
    <source>
        <dbReference type="ARBA" id="ARBA00022806"/>
    </source>
</evidence>
<keyword evidence="2" id="KW-0690">Ribosome biogenesis</keyword>
<dbReference type="InterPro" id="IPR000629">
    <property type="entry name" value="RNA-helicase_DEAD-box_CS"/>
</dbReference>
<evidence type="ECO:0000313" key="16">
    <source>
        <dbReference type="Proteomes" id="UP000758155"/>
    </source>
</evidence>
<name>A0A9P4WPZ8_9PLEO</name>
<dbReference type="PANTHER" id="PTHR47959:SF24">
    <property type="entry name" value="ATP-DEPENDENT RNA HELICASE"/>
    <property type="match status" value="1"/>
</dbReference>
<feature type="domain" description="DEAD-box RNA helicase Q" evidence="14">
    <location>
        <begin position="88"/>
        <end position="116"/>
    </location>
</feature>
<dbReference type="OrthoDB" id="10261904at2759"/>
<comment type="caution">
    <text evidence="15">The sequence shown here is derived from an EMBL/GenBank/DDBJ whole genome shotgun (WGS) entry which is preliminary data.</text>
</comment>
<dbReference type="GO" id="GO:0003724">
    <property type="term" value="F:RNA helicase activity"/>
    <property type="evidence" value="ECO:0007669"/>
    <property type="project" value="InterPro"/>
</dbReference>
<feature type="domain" description="Helicase ATP-binding" evidence="12">
    <location>
        <begin position="119"/>
        <end position="298"/>
    </location>
</feature>
<dbReference type="PROSITE" id="PS00039">
    <property type="entry name" value="DEAD_ATP_HELICASE"/>
    <property type="match status" value="1"/>
</dbReference>
<dbReference type="GO" id="GO:0016787">
    <property type="term" value="F:hydrolase activity"/>
    <property type="evidence" value="ECO:0007669"/>
    <property type="project" value="UniProtKB-KW"/>
</dbReference>
<evidence type="ECO:0000256" key="7">
    <source>
        <dbReference type="ARBA" id="ARBA00022884"/>
    </source>
</evidence>
<dbReference type="GO" id="GO:0003723">
    <property type="term" value="F:RNA binding"/>
    <property type="evidence" value="ECO:0007669"/>
    <property type="project" value="UniProtKB-KW"/>
</dbReference>
<evidence type="ECO:0000256" key="1">
    <source>
        <dbReference type="ARBA" id="ARBA00004123"/>
    </source>
</evidence>
<evidence type="ECO:0000259" key="12">
    <source>
        <dbReference type="PROSITE" id="PS51192"/>
    </source>
</evidence>
<dbReference type="InterPro" id="IPR001650">
    <property type="entry name" value="Helicase_C-like"/>
</dbReference>
<evidence type="ECO:0000256" key="8">
    <source>
        <dbReference type="ARBA" id="ARBA00023242"/>
    </source>
</evidence>
<dbReference type="InterPro" id="IPR027417">
    <property type="entry name" value="P-loop_NTPase"/>
</dbReference>
<dbReference type="CDD" id="cd18787">
    <property type="entry name" value="SF2_C_DEAD"/>
    <property type="match status" value="1"/>
</dbReference>
<feature type="compositionally biased region" description="Polar residues" evidence="11">
    <location>
        <begin position="53"/>
        <end position="72"/>
    </location>
</feature>
<comment type="similarity">
    <text evidence="10">Belongs to the DEAD box helicase family.</text>
</comment>
<keyword evidence="8" id="KW-0539">Nucleus</keyword>
<keyword evidence="6 10" id="KW-0067">ATP-binding</keyword>
<organism evidence="15 16">
    <name type="scientific">Didymella heteroderae</name>
    <dbReference type="NCBI Taxonomy" id="1769908"/>
    <lineage>
        <taxon>Eukaryota</taxon>
        <taxon>Fungi</taxon>
        <taxon>Dikarya</taxon>
        <taxon>Ascomycota</taxon>
        <taxon>Pezizomycotina</taxon>
        <taxon>Dothideomycetes</taxon>
        <taxon>Pleosporomycetidae</taxon>
        <taxon>Pleosporales</taxon>
        <taxon>Pleosporineae</taxon>
        <taxon>Didymellaceae</taxon>
        <taxon>Didymella</taxon>
    </lineage>
</organism>